<organism evidence="1 2">
    <name type="scientific">Sphingomonas lycopersici</name>
    <dbReference type="NCBI Taxonomy" id="2951807"/>
    <lineage>
        <taxon>Bacteria</taxon>
        <taxon>Pseudomonadati</taxon>
        <taxon>Pseudomonadota</taxon>
        <taxon>Alphaproteobacteria</taxon>
        <taxon>Sphingomonadales</taxon>
        <taxon>Sphingomonadaceae</taxon>
        <taxon>Sphingomonas</taxon>
    </lineage>
</organism>
<reference evidence="1" key="1">
    <citation type="submission" date="2022-06" db="EMBL/GenBank/DDBJ databases">
        <title>Sphingomonas sp. nov. isolated from rhizosphere soil of tomato.</title>
        <authorList>
            <person name="Dong H."/>
            <person name="Gao R."/>
        </authorList>
    </citation>
    <scope>NUCLEOTIDE SEQUENCE</scope>
    <source>
        <strain evidence="1">MMSM24</strain>
    </source>
</reference>
<protein>
    <submittedName>
        <fullName evidence="1">Uncharacterized protein</fullName>
    </submittedName>
</protein>
<dbReference type="Proteomes" id="UP001165565">
    <property type="component" value="Unassembled WGS sequence"/>
</dbReference>
<dbReference type="EMBL" id="JANFAV010000011">
    <property type="protein sequence ID" value="MCW6536190.1"/>
    <property type="molecule type" value="Genomic_DNA"/>
</dbReference>
<name>A0AA41Z8Z4_9SPHN</name>
<comment type="caution">
    <text evidence="1">The sequence shown here is derived from an EMBL/GenBank/DDBJ whole genome shotgun (WGS) entry which is preliminary data.</text>
</comment>
<evidence type="ECO:0000313" key="2">
    <source>
        <dbReference type="Proteomes" id="UP001165565"/>
    </source>
</evidence>
<gene>
    <name evidence="1" type="ORF">NEE01_15525</name>
</gene>
<dbReference type="RefSeq" id="WP_179512364.1">
    <property type="nucleotide sequence ID" value="NZ_JANFAV010000011.1"/>
</dbReference>
<accession>A0AA41Z8Z4</accession>
<proteinExistence type="predicted"/>
<sequence length="77" mass="8370">MDFLGHPIRLLDIPALALLVAAAKQDDDLLPLDREIDAKAGTMVMRSSLTFPPTDLASPKFPASIRTMRIAIRAAAR</sequence>
<evidence type="ECO:0000313" key="1">
    <source>
        <dbReference type="EMBL" id="MCW6536190.1"/>
    </source>
</evidence>
<keyword evidence="2" id="KW-1185">Reference proteome</keyword>
<dbReference type="AlphaFoldDB" id="A0AA41Z8Z4"/>